<accession>A0ABV6L3F1</accession>
<evidence type="ECO:0000256" key="2">
    <source>
        <dbReference type="ARBA" id="ARBA00022692"/>
    </source>
</evidence>
<gene>
    <name evidence="6" type="ORF">ACFFGT_05925</name>
</gene>
<dbReference type="InterPro" id="IPR050739">
    <property type="entry name" value="MFP"/>
</dbReference>
<name>A0ABV6L3F1_9SPHI</name>
<evidence type="ECO:0000256" key="4">
    <source>
        <dbReference type="ARBA" id="ARBA00023136"/>
    </source>
</evidence>
<feature type="transmembrane region" description="Helical" evidence="5">
    <location>
        <begin position="25"/>
        <end position="47"/>
    </location>
</feature>
<organism evidence="6 7">
    <name type="scientific">Mucilaginibacter angelicae</name>
    <dbReference type="NCBI Taxonomy" id="869718"/>
    <lineage>
        <taxon>Bacteria</taxon>
        <taxon>Pseudomonadati</taxon>
        <taxon>Bacteroidota</taxon>
        <taxon>Sphingobacteriia</taxon>
        <taxon>Sphingobacteriales</taxon>
        <taxon>Sphingobacteriaceae</taxon>
        <taxon>Mucilaginibacter</taxon>
    </lineage>
</organism>
<protein>
    <submittedName>
        <fullName evidence="6">HlyD family efflux transporter periplasmic adaptor subunit</fullName>
    </submittedName>
</protein>
<keyword evidence="7" id="KW-1185">Reference proteome</keyword>
<evidence type="ECO:0000256" key="5">
    <source>
        <dbReference type="SAM" id="Phobius"/>
    </source>
</evidence>
<comment type="caution">
    <text evidence="6">The sequence shown here is derived from an EMBL/GenBank/DDBJ whole genome shotgun (WGS) entry which is preliminary data.</text>
</comment>
<dbReference type="Gene3D" id="2.40.30.170">
    <property type="match status" value="1"/>
</dbReference>
<keyword evidence="3 5" id="KW-1133">Transmembrane helix</keyword>
<reference evidence="6 7" key="1">
    <citation type="submission" date="2024-09" db="EMBL/GenBank/DDBJ databases">
        <authorList>
            <person name="Sun Q."/>
            <person name="Mori K."/>
        </authorList>
    </citation>
    <scope>NUCLEOTIDE SEQUENCE [LARGE SCALE GENOMIC DNA]</scope>
    <source>
        <strain evidence="6 7">NCAIM B.02415</strain>
    </source>
</reference>
<dbReference type="PANTHER" id="PTHR30386:SF26">
    <property type="entry name" value="TRANSPORT PROTEIN COMB"/>
    <property type="match status" value="1"/>
</dbReference>
<evidence type="ECO:0000313" key="7">
    <source>
        <dbReference type="Proteomes" id="UP001589828"/>
    </source>
</evidence>
<keyword evidence="4 5" id="KW-0472">Membrane</keyword>
<dbReference type="RefSeq" id="WP_377021583.1">
    <property type="nucleotide sequence ID" value="NZ_JBHLTS010000017.1"/>
</dbReference>
<comment type="subcellular location">
    <subcellularLocation>
        <location evidence="1">Membrane</location>
        <topology evidence="1">Single-pass membrane protein</topology>
    </subcellularLocation>
</comment>
<evidence type="ECO:0000256" key="1">
    <source>
        <dbReference type="ARBA" id="ARBA00004167"/>
    </source>
</evidence>
<dbReference type="Proteomes" id="UP001589828">
    <property type="component" value="Unassembled WGS sequence"/>
</dbReference>
<keyword evidence="2 5" id="KW-0812">Transmembrane</keyword>
<evidence type="ECO:0000313" key="6">
    <source>
        <dbReference type="EMBL" id="MFC0513725.1"/>
    </source>
</evidence>
<evidence type="ECO:0000256" key="3">
    <source>
        <dbReference type="ARBA" id="ARBA00022989"/>
    </source>
</evidence>
<proteinExistence type="predicted"/>
<sequence length="438" mass="49988">MEERYLTSTKSEPIIDIIERMPGRFGIWSTCIIIGLVSLLFFFGWAIQYPDVVTGSIVINAKFSPVKLVANASGKMGLLKFKPKDNIKDGEYIAVIQNPANTTDVIKVKSLLERFDANKIAIVQAYTLFPIKTSLGDVNTKYYNFLSALQQLYNYQAKNVFQKQEENLKEQISQLGNLLKNNKSLEITRERNMGFAKKIADRDSILLVQKVAAEDEADRSKISFLNSKESFQGIHNEITNNQQQIADDENKLQQLYIQKSDKEKQLKLDLLSAYDDLKDNIKAWEQHYVLKSPMDGKLEFLKFWTNQQYVQSGEEVFTVVPKQNNTIGQVQLPAHGAGKVKIGQEVIIKLDNYPYEEYGSIKGRIASISLTTNLIKASNQSAVDTYLINVDLPNSLTTNYGTKLEFKYEIKGTADIISNRRRLIERFFDNLRYSVQKK</sequence>
<dbReference type="PANTHER" id="PTHR30386">
    <property type="entry name" value="MEMBRANE FUSION SUBUNIT OF EMRAB-TOLC MULTIDRUG EFFLUX PUMP"/>
    <property type="match status" value="1"/>
</dbReference>
<dbReference type="EMBL" id="JBHLTS010000017">
    <property type="protein sequence ID" value="MFC0513725.1"/>
    <property type="molecule type" value="Genomic_DNA"/>
</dbReference>